<dbReference type="OrthoDB" id="6431611at2759"/>
<protein>
    <submittedName>
        <fullName evidence="2">Uncharacterized protein</fullName>
    </submittedName>
</protein>
<sequence>MYFGVTSLLHPGDYSGPFYLSSTYTLFVGSNFAFIFLAWQASLVYENSRRIGGVALEMLTTEKNPTTAQERFVLIAEKGLSLNVWKMTPMMRSFMFGKMGTVLTYSILFDSLQH</sequence>
<accession>A0A4Y2J2I9</accession>
<name>A0A4Y2J2I9_ARAVE</name>
<keyword evidence="1" id="KW-0812">Transmembrane</keyword>
<keyword evidence="3" id="KW-1185">Reference proteome</keyword>
<gene>
    <name evidence="2" type="ORF">AVEN_118876_1</name>
</gene>
<organism evidence="2 3">
    <name type="scientific">Araneus ventricosus</name>
    <name type="common">Orbweaver spider</name>
    <name type="synonym">Epeira ventricosa</name>
    <dbReference type="NCBI Taxonomy" id="182803"/>
    <lineage>
        <taxon>Eukaryota</taxon>
        <taxon>Metazoa</taxon>
        <taxon>Ecdysozoa</taxon>
        <taxon>Arthropoda</taxon>
        <taxon>Chelicerata</taxon>
        <taxon>Arachnida</taxon>
        <taxon>Araneae</taxon>
        <taxon>Araneomorphae</taxon>
        <taxon>Entelegynae</taxon>
        <taxon>Araneoidea</taxon>
        <taxon>Araneidae</taxon>
        <taxon>Araneus</taxon>
    </lineage>
</organism>
<comment type="caution">
    <text evidence="2">The sequence shown here is derived from an EMBL/GenBank/DDBJ whole genome shotgun (WGS) entry which is preliminary data.</text>
</comment>
<feature type="transmembrane region" description="Helical" evidence="1">
    <location>
        <begin position="18"/>
        <end position="39"/>
    </location>
</feature>
<keyword evidence="1" id="KW-0472">Membrane</keyword>
<evidence type="ECO:0000313" key="3">
    <source>
        <dbReference type="Proteomes" id="UP000499080"/>
    </source>
</evidence>
<reference evidence="2 3" key="1">
    <citation type="journal article" date="2019" name="Sci. Rep.">
        <title>Orb-weaving spider Araneus ventricosus genome elucidates the spidroin gene catalogue.</title>
        <authorList>
            <person name="Kono N."/>
            <person name="Nakamura H."/>
            <person name="Ohtoshi R."/>
            <person name="Moran D.A.P."/>
            <person name="Shinohara A."/>
            <person name="Yoshida Y."/>
            <person name="Fujiwara M."/>
            <person name="Mori M."/>
            <person name="Tomita M."/>
            <person name="Arakawa K."/>
        </authorList>
    </citation>
    <scope>NUCLEOTIDE SEQUENCE [LARGE SCALE GENOMIC DNA]</scope>
</reference>
<proteinExistence type="predicted"/>
<keyword evidence="1" id="KW-1133">Transmembrane helix</keyword>
<evidence type="ECO:0000313" key="2">
    <source>
        <dbReference type="EMBL" id="GBM84431.1"/>
    </source>
</evidence>
<dbReference type="EMBL" id="BGPR01003159">
    <property type="protein sequence ID" value="GBM84431.1"/>
    <property type="molecule type" value="Genomic_DNA"/>
</dbReference>
<dbReference type="Proteomes" id="UP000499080">
    <property type="component" value="Unassembled WGS sequence"/>
</dbReference>
<evidence type="ECO:0000256" key="1">
    <source>
        <dbReference type="SAM" id="Phobius"/>
    </source>
</evidence>
<dbReference type="AlphaFoldDB" id="A0A4Y2J2I9"/>